<dbReference type="Gene3D" id="3.60.60.10">
    <property type="entry name" value="Penicillin V Acylase, Chain A"/>
    <property type="match status" value="1"/>
</dbReference>
<dbReference type="EMBL" id="JAKNCT010000001">
    <property type="protein sequence ID" value="MCG5029953.1"/>
    <property type="molecule type" value="Genomic_DNA"/>
</dbReference>
<keyword evidence="2" id="KW-0808">Transferase</keyword>
<dbReference type="GO" id="GO:0016746">
    <property type="term" value="F:acyltransferase activity"/>
    <property type="evidence" value="ECO:0007669"/>
    <property type="project" value="UniProtKB-KW"/>
</dbReference>
<dbReference type="PANTHER" id="PTHR34180">
    <property type="entry name" value="PEPTIDASE C45"/>
    <property type="match status" value="1"/>
</dbReference>
<evidence type="ECO:0000313" key="3">
    <source>
        <dbReference type="Proteomes" id="UP001297600"/>
    </source>
</evidence>
<keyword evidence="3" id="KW-1185">Reference proteome</keyword>
<protein>
    <submittedName>
        <fullName evidence="2">C45 family autoproteolytic acyltransferase/hydrolase</fullName>
    </submittedName>
</protein>
<gene>
    <name evidence="2" type="ORF">MAF45_00580</name>
</gene>
<evidence type="ECO:0000256" key="1">
    <source>
        <dbReference type="SAM" id="MobiDB-lite"/>
    </source>
</evidence>
<dbReference type="NCBIfam" id="NF040521">
    <property type="entry name" value="C45_proenzyme"/>
    <property type="match status" value="1"/>
</dbReference>
<proteinExistence type="predicted"/>
<dbReference type="Proteomes" id="UP001297600">
    <property type="component" value="Unassembled WGS sequence"/>
</dbReference>
<dbReference type="InterPro" id="IPR047794">
    <property type="entry name" value="C45_proenzyme-like"/>
</dbReference>
<dbReference type="PANTHER" id="PTHR34180:SF1">
    <property type="entry name" value="BETA-ALANYL-DOPAMINE_CARCININE HYDROLASE"/>
    <property type="match status" value="1"/>
</dbReference>
<sequence length="157" mass="16634">MKGIAEGVGVDFASILTLYCSSEEMSATASVPEDSCSAIAVPPEASGNGRTYLGQNWDWWSIGRGTTVLLEVEQKPFARCLIVTEAGLVGGKGLNEFGLGPTMNALSVKKGRGGVPVQVLLRAALSQRTVRRRSRRSRARSAPARPASDSLRATGTR</sequence>
<name>A0ABS9MMV6_9BURK</name>
<evidence type="ECO:0000313" key="2">
    <source>
        <dbReference type="EMBL" id="MCG5029953.1"/>
    </source>
</evidence>
<accession>A0ABS9MMV6</accession>
<organism evidence="2 3">
    <name type="scientific">Mesosutterella porci</name>
    <dbReference type="NCBI Taxonomy" id="2915351"/>
    <lineage>
        <taxon>Bacteria</taxon>
        <taxon>Pseudomonadati</taxon>
        <taxon>Pseudomonadota</taxon>
        <taxon>Betaproteobacteria</taxon>
        <taxon>Burkholderiales</taxon>
        <taxon>Sutterellaceae</taxon>
        <taxon>Mesosutterella</taxon>
    </lineage>
</organism>
<feature type="compositionally biased region" description="Low complexity" evidence="1">
    <location>
        <begin position="140"/>
        <end position="157"/>
    </location>
</feature>
<reference evidence="2 3" key="1">
    <citation type="submission" date="2022-02" db="EMBL/GenBank/DDBJ databases">
        <title>Mesosutterella porci, a novel member of the family Sutterellaceae from pig feces.</title>
        <authorList>
            <person name="Wylensek D."/>
            <person name="Clavel T."/>
        </authorList>
    </citation>
    <scope>NUCLEOTIDE SEQUENCE [LARGE SCALE GENOMIC DNA]</scope>
    <source>
        <strain evidence="3">oilRF-744-wt-GAM-9</strain>
    </source>
</reference>
<dbReference type="RefSeq" id="WP_237977609.1">
    <property type="nucleotide sequence ID" value="NZ_JAKNCT010000001.1"/>
</dbReference>
<feature type="compositionally biased region" description="Basic residues" evidence="1">
    <location>
        <begin position="129"/>
        <end position="139"/>
    </location>
</feature>
<comment type="caution">
    <text evidence="2">The sequence shown here is derived from an EMBL/GenBank/DDBJ whole genome shotgun (WGS) entry which is preliminary data.</text>
</comment>
<feature type="region of interest" description="Disordered" evidence="1">
    <location>
        <begin position="128"/>
        <end position="157"/>
    </location>
</feature>
<keyword evidence="2" id="KW-0012">Acyltransferase</keyword>
<dbReference type="InterPro" id="IPR047801">
    <property type="entry name" value="Peptidase_C45"/>
</dbReference>